<evidence type="ECO:0000313" key="4">
    <source>
        <dbReference type="EMBL" id="MDQ0545230.1"/>
    </source>
</evidence>
<evidence type="ECO:0000313" key="5">
    <source>
        <dbReference type="EMBL" id="MER2290636.1"/>
    </source>
</evidence>
<dbReference type="InterPro" id="IPR020904">
    <property type="entry name" value="Sc_DH/Rdtase_CS"/>
</dbReference>
<comment type="similarity">
    <text evidence="1 3">Belongs to the short-chain dehydrogenases/reductases (SDR) family.</text>
</comment>
<protein>
    <submittedName>
        <fullName evidence="5">SDR family NAD(P)-dependent oxidoreductase</fullName>
    </submittedName>
    <submittedName>
        <fullName evidence="4">Short-subunit dehydrogenase</fullName>
    </submittedName>
</protein>
<evidence type="ECO:0000256" key="1">
    <source>
        <dbReference type="ARBA" id="ARBA00006484"/>
    </source>
</evidence>
<dbReference type="PIRSF" id="PIRSF000126">
    <property type="entry name" value="11-beta-HSD1"/>
    <property type="match status" value="1"/>
</dbReference>
<dbReference type="AlphaFoldDB" id="A0AAJ1WXW5"/>
<evidence type="ECO:0000313" key="6">
    <source>
        <dbReference type="Proteomes" id="UP001223420"/>
    </source>
</evidence>
<dbReference type="PRINTS" id="PR00081">
    <property type="entry name" value="GDHRDH"/>
</dbReference>
<dbReference type="RefSeq" id="WP_230367037.1">
    <property type="nucleotide sequence ID" value="NZ_JAJALK010000009.1"/>
</dbReference>
<reference evidence="4" key="1">
    <citation type="submission" date="2023-07" db="EMBL/GenBank/DDBJ databases">
        <title>Genomic Encyclopedia of Type Strains, Phase IV (KMG-IV): sequencing the most valuable type-strain genomes for metagenomic binning, comparative biology and taxonomic classification.</title>
        <authorList>
            <person name="Goeker M."/>
        </authorList>
    </citation>
    <scope>NUCLEOTIDE SEQUENCE</scope>
    <source>
        <strain evidence="4">DSM 19569</strain>
    </source>
</reference>
<dbReference type="Proteomes" id="UP001223420">
    <property type="component" value="Unassembled WGS sequence"/>
</dbReference>
<dbReference type="GO" id="GO:0016491">
    <property type="term" value="F:oxidoreductase activity"/>
    <property type="evidence" value="ECO:0007669"/>
    <property type="project" value="UniProtKB-KW"/>
</dbReference>
<organism evidence="4 6">
    <name type="scientific">Methylobacterium brachiatum</name>
    <dbReference type="NCBI Taxonomy" id="269660"/>
    <lineage>
        <taxon>Bacteria</taxon>
        <taxon>Pseudomonadati</taxon>
        <taxon>Pseudomonadota</taxon>
        <taxon>Alphaproteobacteria</taxon>
        <taxon>Hyphomicrobiales</taxon>
        <taxon>Methylobacteriaceae</taxon>
        <taxon>Methylobacterium</taxon>
    </lineage>
</organism>
<proteinExistence type="inferred from homology"/>
<dbReference type="Pfam" id="PF00106">
    <property type="entry name" value="adh_short"/>
    <property type="match status" value="1"/>
</dbReference>
<dbReference type="PANTHER" id="PTHR44196:SF2">
    <property type="entry name" value="SHORT-CHAIN DEHYDROGENASE-RELATED"/>
    <property type="match status" value="1"/>
</dbReference>
<dbReference type="InterPro" id="IPR002347">
    <property type="entry name" value="SDR_fam"/>
</dbReference>
<dbReference type="Gene3D" id="3.40.50.720">
    <property type="entry name" value="NAD(P)-binding Rossmann-like Domain"/>
    <property type="match status" value="1"/>
</dbReference>
<keyword evidence="7" id="KW-1185">Reference proteome</keyword>
<dbReference type="PANTHER" id="PTHR44196">
    <property type="entry name" value="DEHYDROGENASE/REDUCTASE SDR FAMILY MEMBER 7B"/>
    <property type="match status" value="1"/>
</dbReference>
<dbReference type="PROSITE" id="PS00061">
    <property type="entry name" value="ADH_SHORT"/>
    <property type="match status" value="1"/>
</dbReference>
<gene>
    <name evidence="5" type="ORF">ABS770_20485</name>
    <name evidence="4" type="ORF">QO001_004173</name>
</gene>
<name>A0AAJ1WXW5_9HYPH</name>
<evidence type="ECO:0000256" key="2">
    <source>
        <dbReference type="ARBA" id="ARBA00023002"/>
    </source>
</evidence>
<dbReference type="EMBL" id="JAUSWL010000008">
    <property type="protein sequence ID" value="MDQ0545230.1"/>
    <property type="molecule type" value="Genomic_DNA"/>
</dbReference>
<sequence>MKLQDIDYARSTALVTGASSGIGRAIAFELAARGIRKMVVVARGEEKLAKAASELRQSAPGIDVREISIDLSKHDAPAEIQRQVEAWGWQVDLLVNDAGIARKQLFAKDMETDISLLTVDLMIRAVIDLSLRFLPPMVERGHGGILNVCSTAAYNPVPFTAMYAASKAFMLSWSQAVREENRDTGVRVACIVPGVTETNLDGDGHGERRGLLDAVGIDQPEDVAKAAVDALEENAAQSIVGTNNKLLKVAQGLLPDSLNARLISKARGAPEESDNVGPNQG</sequence>
<dbReference type="GO" id="GO:0016020">
    <property type="term" value="C:membrane"/>
    <property type="evidence" value="ECO:0007669"/>
    <property type="project" value="TreeGrafter"/>
</dbReference>
<accession>A0AAJ1WXW5</accession>
<dbReference type="PRINTS" id="PR00080">
    <property type="entry name" value="SDRFAMILY"/>
</dbReference>
<dbReference type="InterPro" id="IPR036291">
    <property type="entry name" value="NAD(P)-bd_dom_sf"/>
</dbReference>
<dbReference type="Proteomes" id="UP001432995">
    <property type="component" value="Unassembled WGS sequence"/>
</dbReference>
<dbReference type="EMBL" id="JBELQD010000027">
    <property type="protein sequence ID" value="MER2290636.1"/>
    <property type="molecule type" value="Genomic_DNA"/>
</dbReference>
<evidence type="ECO:0000256" key="3">
    <source>
        <dbReference type="RuleBase" id="RU000363"/>
    </source>
</evidence>
<dbReference type="SUPFAM" id="SSF51735">
    <property type="entry name" value="NAD(P)-binding Rossmann-fold domains"/>
    <property type="match status" value="1"/>
</dbReference>
<comment type="caution">
    <text evidence="4">The sequence shown here is derived from an EMBL/GenBank/DDBJ whole genome shotgun (WGS) entry which is preliminary data.</text>
</comment>
<evidence type="ECO:0000313" key="7">
    <source>
        <dbReference type="Proteomes" id="UP001432995"/>
    </source>
</evidence>
<dbReference type="CDD" id="cd05233">
    <property type="entry name" value="SDR_c"/>
    <property type="match status" value="1"/>
</dbReference>
<keyword evidence="2" id="KW-0560">Oxidoreductase</keyword>
<reference evidence="5" key="2">
    <citation type="submission" date="2024-06" db="EMBL/GenBank/DDBJ databases">
        <authorList>
            <person name="Campbell A.G."/>
        </authorList>
    </citation>
    <scope>NUCLEOTIDE SEQUENCE</scope>
    <source>
        <strain evidence="5">EM17</strain>
    </source>
</reference>